<dbReference type="AlphaFoldDB" id="A0A804PUV7"/>
<dbReference type="EnsemblPlants" id="Zm00001eb276260_T001">
    <property type="protein sequence ID" value="Zm00001eb276260_P001"/>
    <property type="gene ID" value="Zm00001eb276260"/>
</dbReference>
<dbReference type="PANTHER" id="PTHR13073:SF0">
    <property type="entry name" value="BIOGENESIS OF LYSOSOME-RELATED ORGANELLES COMPLEX 1 SUBUNIT 1"/>
    <property type="match status" value="1"/>
</dbReference>
<dbReference type="GO" id="GO:0031083">
    <property type="term" value="C:BLOC-1 complex"/>
    <property type="evidence" value="ECO:0000318"/>
    <property type="project" value="GO_Central"/>
</dbReference>
<dbReference type="InParanoid" id="A0A804PUV7"/>
<proteinExistence type="inferred from homology"/>
<dbReference type="Proteomes" id="UP000007305">
    <property type="component" value="Chromosome 6"/>
</dbReference>
<dbReference type="InterPro" id="IPR009395">
    <property type="entry name" value="BLOC1S1"/>
</dbReference>
<dbReference type="GO" id="GO:0016197">
    <property type="term" value="P:endosomal transport"/>
    <property type="evidence" value="ECO:0000318"/>
    <property type="project" value="GO_Central"/>
</dbReference>
<reference evidence="4" key="3">
    <citation type="submission" date="2021-05" db="UniProtKB">
        <authorList>
            <consortium name="EnsemblPlants"/>
        </authorList>
    </citation>
    <scope>IDENTIFICATION</scope>
    <source>
        <strain evidence="4">cv. B73</strain>
    </source>
</reference>
<comment type="similarity">
    <text evidence="1">Belongs to the BLOC1S1 family.</text>
</comment>
<reference evidence="4" key="2">
    <citation type="submission" date="2019-07" db="EMBL/GenBank/DDBJ databases">
        <authorList>
            <person name="Seetharam A."/>
            <person name="Woodhouse M."/>
            <person name="Cannon E."/>
        </authorList>
    </citation>
    <scope>NUCLEOTIDE SEQUENCE [LARGE SCALE GENOMIC DNA]</scope>
    <source>
        <strain evidence="4">cv. B73</strain>
    </source>
</reference>
<keyword evidence="5" id="KW-1185">Reference proteome</keyword>
<dbReference type="PANTHER" id="PTHR13073">
    <property type="entry name" value="BLOC-1 COMPLEX SUBUNIT 1"/>
    <property type="match status" value="1"/>
</dbReference>
<name>A0A804PUV7_MAIZE</name>
<feature type="compositionally biased region" description="Basic and acidic residues" evidence="3">
    <location>
        <begin position="1"/>
        <end position="11"/>
    </location>
</feature>
<reference evidence="5" key="1">
    <citation type="journal article" date="2009" name="Science">
        <title>The B73 maize genome: complexity, diversity, and dynamics.</title>
        <authorList>
            <person name="Schnable P.S."/>
            <person name="Ware D."/>
            <person name="Fulton R.S."/>
            <person name="Stein J.C."/>
            <person name="Wei F."/>
            <person name="Pasternak S."/>
            <person name="Liang C."/>
            <person name="Zhang J."/>
            <person name="Fulton L."/>
            <person name="Graves T.A."/>
            <person name="Minx P."/>
            <person name="Reily A.D."/>
            <person name="Courtney L."/>
            <person name="Kruchowski S.S."/>
            <person name="Tomlinson C."/>
            <person name="Strong C."/>
            <person name="Delehaunty K."/>
            <person name="Fronick C."/>
            <person name="Courtney B."/>
            <person name="Rock S.M."/>
            <person name="Belter E."/>
            <person name="Du F."/>
            <person name="Kim K."/>
            <person name="Abbott R.M."/>
            <person name="Cotton M."/>
            <person name="Levy A."/>
            <person name="Marchetto P."/>
            <person name="Ochoa K."/>
            <person name="Jackson S.M."/>
            <person name="Gillam B."/>
            <person name="Chen W."/>
            <person name="Yan L."/>
            <person name="Higginbotham J."/>
            <person name="Cardenas M."/>
            <person name="Waligorski J."/>
            <person name="Applebaum E."/>
            <person name="Phelps L."/>
            <person name="Falcone J."/>
            <person name="Kanchi K."/>
            <person name="Thane T."/>
            <person name="Scimone A."/>
            <person name="Thane N."/>
            <person name="Henke J."/>
            <person name="Wang T."/>
            <person name="Ruppert J."/>
            <person name="Shah N."/>
            <person name="Rotter K."/>
            <person name="Hodges J."/>
            <person name="Ingenthron E."/>
            <person name="Cordes M."/>
            <person name="Kohlberg S."/>
            <person name="Sgro J."/>
            <person name="Delgado B."/>
            <person name="Mead K."/>
            <person name="Chinwalla A."/>
            <person name="Leonard S."/>
            <person name="Crouse K."/>
            <person name="Collura K."/>
            <person name="Kudrna D."/>
            <person name="Currie J."/>
            <person name="He R."/>
            <person name="Angelova A."/>
            <person name="Rajasekar S."/>
            <person name="Mueller T."/>
            <person name="Lomeli R."/>
            <person name="Scara G."/>
            <person name="Ko A."/>
            <person name="Delaney K."/>
            <person name="Wissotski M."/>
            <person name="Lopez G."/>
            <person name="Campos D."/>
            <person name="Braidotti M."/>
            <person name="Ashley E."/>
            <person name="Golser W."/>
            <person name="Kim H."/>
            <person name="Lee S."/>
            <person name="Lin J."/>
            <person name="Dujmic Z."/>
            <person name="Kim W."/>
            <person name="Talag J."/>
            <person name="Zuccolo A."/>
            <person name="Fan C."/>
            <person name="Sebastian A."/>
            <person name="Kramer M."/>
            <person name="Spiegel L."/>
            <person name="Nascimento L."/>
            <person name="Zutavern T."/>
            <person name="Miller B."/>
            <person name="Ambroise C."/>
            <person name="Muller S."/>
            <person name="Spooner W."/>
            <person name="Narechania A."/>
            <person name="Ren L."/>
            <person name="Wei S."/>
            <person name="Kumari S."/>
            <person name="Faga B."/>
            <person name="Levy M.J."/>
            <person name="McMahan L."/>
            <person name="Van Buren P."/>
            <person name="Vaughn M.W."/>
            <person name="Ying K."/>
            <person name="Yeh C.-T."/>
            <person name="Emrich S.J."/>
            <person name="Jia Y."/>
            <person name="Kalyanaraman A."/>
            <person name="Hsia A.-P."/>
            <person name="Barbazuk W.B."/>
            <person name="Baucom R.S."/>
            <person name="Brutnell T.P."/>
            <person name="Carpita N.C."/>
            <person name="Chaparro C."/>
            <person name="Chia J.-M."/>
            <person name="Deragon J.-M."/>
            <person name="Estill J.C."/>
            <person name="Fu Y."/>
            <person name="Jeddeloh J.A."/>
            <person name="Han Y."/>
            <person name="Lee H."/>
            <person name="Li P."/>
            <person name="Lisch D.R."/>
            <person name="Liu S."/>
            <person name="Liu Z."/>
            <person name="Nagel D.H."/>
            <person name="McCann M.C."/>
            <person name="SanMiguel P."/>
            <person name="Myers A.M."/>
            <person name="Nettleton D."/>
            <person name="Nguyen J."/>
            <person name="Penning B.W."/>
            <person name="Ponnala L."/>
            <person name="Schneider K.L."/>
            <person name="Schwartz D.C."/>
            <person name="Sharma A."/>
            <person name="Soderlund C."/>
            <person name="Springer N.M."/>
            <person name="Sun Q."/>
            <person name="Wang H."/>
            <person name="Waterman M."/>
            <person name="Westerman R."/>
            <person name="Wolfgruber T.K."/>
            <person name="Yang L."/>
            <person name="Yu Y."/>
            <person name="Zhang L."/>
            <person name="Zhou S."/>
            <person name="Zhu Q."/>
            <person name="Bennetzen J.L."/>
            <person name="Dawe R.K."/>
            <person name="Jiang J."/>
            <person name="Jiang N."/>
            <person name="Presting G.G."/>
            <person name="Wessler S.R."/>
            <person name="Aluru S."/>
            <person name="Martienssen R.A."/>
            <person name="Clifton S.W."/>
            <person name="McCombie W.R."/>
            <person name="Wing R.A."/>
            <person name="Wilson R.K."/>
        </authorList>
    </citation>
    <scope>NUCLEOTIDE SEQUENCE [LARGE SCALE GENOMIC DNA]</scope>
    <source>
        <strain evidence="5">cv. B73</strain>
    </source>
</reference>
<evidence type="ECO:0000313" key="5">
    <source>
        <dbReference type="Proteomes" id="UP000007305"/>
    </source>
</evidence>
<dbReference type="Gramene" id="Zm00001eb276260_T001">
    <property type="protein sequence ID" value="Zm00001eb276260_P001"/>
    <property type="gene ID" value="Zm00001eb276260"/>
</dbReference>
<feature type="compositionally biased region" description="Basic and acidic residues" evidence="3">
    <location>
        <begin position="29"/>
        <end position="41"/>
    </location>
</feature>
<evidence type="ECO:0000256" key="1">
    <source>
        <dbReference type="ARBA" id="ARBA00007133"/>
    </source>
</evidence>
<dbReference type="Pfam" id="PF06320">
    <property type="entry name" value="GCN5L1"/>
    <property type="match status" value="1"/>
</dbReference>
<evidence type="ECO:0000313" key="4">
    <source>
        <dbReference type="EnsemblPlants" id="Zm00001eb276260_P001"/>
    </source>
</evidence>
<gene>
    <name evidence="4" type="primary">LOC100280303</name>
</gene>
<sequence length="189" mass="20584">MKSGERRDGGHRCGAAPRPSAAPPALETIHLEEISDLRDGRSQASGGREAGPGRGAAPYRAAAPPPVPLPTTTNRYERAKKDALKSAVRVADLLVDTVDGGVRELFVNEKRIELEARALLGTIARYRRQTDEWLAATSEINSALKLINSFIPSRFISPVPNTVEFADWIGRTKQKKIRVTSKSETSRTG</sequence>
<feature type="compositionally biased region" description="Low complexity" evidence="3">
    <location>
        <begin position="15"/>
        <end position="25"/>
    </location>
</feature>
<organism evidence="4 5">
    <name type="scientific">Zea mays</name>
    <name type="common">Maize</name>
    <dbReference type="NCBI Taxonomy" id="4577"/>
    <lineage>
        <taxon>Eukaryota</taxon>
        <taxon>Viridiplantae</taxon>
        <taxon>Streptophyta</taxon>
        <taxon>Embryophyta</taxon>
        <taxon>Tracheophyta</taxon>
        <taxon>Spermatophyta</taxon>
        <taxon>Magnoliopsida</taxon>
        <taxon>Liliopsida</taxon>
        <taxon>Poales</taxon>
        <taxon>Poaceae</taxon>
        <taxon>PACMAD clade</taxon>
        <taxon>Panicoideae</taxon>
        <taxon>Andropogonodae</taxon>
        <taxon>Andropogoneae</taxon>
        <taxon>Tripsacinae</taxon>
        <taxon>Zea</taxon>
    </lineage>
</organism>
<protein>
    <recommendedName>
        <fullName evidence="2">Biogenesis of lysosome-related organelles complex 1 subunit 1</fullName>
    </recommendedName>
</protein>
<evidence type="ECO:0000256" key="3">
    <source>
        <dbReference type="SAM" id="MobiDB-lite"/>
    </source>
</evidence>
<accession>A0A804PUV7</accession>
<feature type="region of interest" description="Disordered" evidence="3">
    <location>
        <begin position="1"/>
        <end position="73"/>
    </location>
</feature>
<evidence type="ECO:0000256" key="2">
    <source>
        <dbReference type="ARBA" id="ARBA00019577"/>
    </source>
</evidence>